<dbReference type="SUPFAM" id="SSF46894">
    <property type="entry name" value="C-terminal effector domain of the bipartite response regulators"/>
    <property type="match status" value="1"/>
</dbReference>
<proteinExistence type="predicted"/>
<name>A0ABX1DZ57_9PROT</name>
<keyword evidence="3" id="KW-1185">Reference proteome</keyword>
<gene>
    <name evidence="2" type="ORF">HEQ75_02780</name>
</gene>
<protein>
    <recommendedName>
        <fullName evidence="1">HTH luxR-type domain-containing protein</fullName>
    </recommendedName>
</protein>
<evidence type="ECO:0000259" key="1">
    <source>
        <dbReference type="SMART" id="SM00421"/>
    </source>
</evidence>
<feature type="domain" description="HTH luxR-type" evidence="1">
    <location>
        <begin position="321"/>
        <end position="378"/>
    </location>
</feature>
<dbReference type="Proteomes" id="UP000787635">
    <property type="component" value="Unassembled WGS sequence"/>
</dbReference>
<dbReference type="RefSeq" id="WP_168027405.1">
    <property type="nucleotide sequence ID" value="NZ_JAAVNE010000003.1"/>
</dbReference>
<sequence length="383" mass="40769">MISTTSAPSPDAFALDLYTALLDGRGLARAVAPLARALGTSTHAVHLMQYEQGVLRESRCEGNGLAADVTAEYDSHWIHQDPWARAAARHGDGVLNLARAVPIPAYRAAPIWNDWKAPRDGAFHCISALVRAPDGMVGRIAFHRSVRAEPFGPAQEKLLEPIYPHLRRALLAEARLAAGGWHTARALRAGFAALRQGVVLLDRNRRIVATNPAVEAMSRQQDGLALLTEGGLLSPNPEARQALQRAIGSAIAAISGQVKLMPDAASVALPRRSGAAPYLVQALPLRRLEAMGMPEGFTGVMLLVTDDVQRPRPRAPLLRQAFGLTPAEGALAASLAAGRSLAQHAAQRRIKVGTARGQLAAVLRKTGCDRLADLTALLGRLTG</sequence>
<organism evidence="2 3">
    <name type="scientific">Falsiroseomonas selenitidurans</name>
    <dbReference type="NCBI Taxonomy" id="2716335"/>
    <lineage>
        <taxon>Bacteria</taxon>
        <taxon>Pseudomonadati</taxon>
        <taxon>Pseudomonadota</taxon>
        <taxon>Alphaproteobacteria</taxon>
        <taxon>Acetobacterales</taxon>
        <taxon>Roseomonadaceae</taxon>
        <taxon>Falsiroseomonas</taxon>
    </lineage>
</organism>
<evidence type="ECO:0000313" key="3">
    <source>
        <dbReference type="Proteomes" id="UP000787635"/>
    </source>
</evidence>
<accession>A0ABX1DZ57</accession>
<comment type="caution">
    <text evidence="2">The sequence shown here is derived from an EMBL/GenBank/DDBJ whole genome shotgun (WGS) entry which is preliminary data.</text>
</comment>
<reference evidence="2 3" key="1">
    <citation type="submission" date="2020-03" db="EMBL/GenBank/DDBJ databases">
        <title>Roseomonas selenitidurans sp. nov. isolated from urban soil.</title>
        <authorList>
            <person name="Liu H."/>
        </authorList>
    </citation>
    <scope>NUCLEOTIDE SEQUENCE [LARGE SCALE GENOMIC DNA]</scope>
    <source>
        <strain evidence="2 3">BU-1</strain>
    </source>
</reference>
<dbReference type="InterPro" id="IPR000792">
    <property type="entry name" value="Tscrpt_reg_LuxR_C"/>
</dbReference>
<evidence type="ECO:0000313" key="2">
    <source>
        <dbReference type="EMBL" id="NKC29773.1"/>
    </source>
</evidence>
<dbReference type="EMBL" id="JAAVNE010000003">
    <property type="protein sequence ID" value="NKC29773.1"/>
    <property type="molecule type" value="Genomic_DNA"/>
</dbReference>
<dbReference type="SMART" id="SM00421">
    <property type="entry name" value="HTH_LUXR"/>
    <property type="match status" value="1"/>
</dbReference>
<dbReference type="Gene3D" id="1.10.10.10">
    <property type="entry name" value="Winged helix-like DNA-binding domain superfamily/Winged helix DNA-binding domain"/>
    <property type="match status" value="1"/>
</dbReference>
<dbReference type="InterPro" id="IPR036388">
    <property type="entry name" value="WH-like_DNA-bd_sf"/>
</dbReference>
<dbReference type="InterPro" id="IPR016032">
    <property type="entry name" value="Sig_transdc_resp-reg_C-effctor"/>
</dbReference>